<sequence length="135" mass="15787">MKENKTFICIDRIFYIYDLTTFSTGFLTSGSTNVIKYKFEMHNMLSVIERLDTIYLPLVLSILLWDHLPSVFLCFREFEFDLVRLVSNDVVYGSVFNTFLSFEISHFGRFPRAFAVDALGFDLAETHLKRGFEIL</sequence>
<proteinExistence type="predicted"/>
<keyword evidence="3" id="KW-1185">Reference proteome</keyword>
<comment type="caution">
    <text evidence="2">The sequence shown here is derived from an EMBL/GenBank/DDBJ whole genome shotgun (WGS) entry which is preliminary data.</text>
</comment>
<protein>
    <submittedName>
        <fullName evidence="2">Uncharacterized protein</fullName>
    </submittedName>
</protein>
<dbReference type="Proteomes" id="UP001603857">
    <property type="component" value="Unassembled WGS sequence"/>
</dbReference>
<keyword evidence="1" id="KW-0812">Transmembrane</keyword>
<evidence type="ECO:0000313" key="2">
    <source>
        <dbReference type="EMBL" id="KAL2326278.1"/>
    </source>
</evidence>
<name>A0ABD1LRX4_9FABA</name>
<keyword evidence="1" id="KW-1133">Transmembrane helix</keyword>
<dbReference type="AlphaFoldDB" id="A0ABD1LRX4"/>
<dbReference type="EMBL" id="JBGMDY010000008">
    <property type="protein sequence ID" value="KAL2326278.1"/>
    <property type="molecule type" value="Genomic_DNA"/>
</dbReference>
<reference evidence="2 3" key="1">
    <citation type="submission" date="2024-08" db="EMBL/GenBank/DDBJ databases">
        <title>Insights into the chromosomal genome structure of Flemingia macrophylla.</title>
        <authorList>
            <person name="Ding Y."/>
            <person name="Zhao Y."/>
            <person name="Bi W."/>
            <person name="Wu M."/>
            <person name="Zhao G."/>
            <person name="Gong Y."/>
            <person name="Li W."/>
            <person name="Zhang P."/>
        </authorList>
    </citation>
    <scope>NUCLEOTIDE SEQUENCE [LARGE SCALE GENOMIC DNA]</scope>
    <source>
        <strain evidence="2">DYQJB</strain>
        <tissue evidence="2">Leaf</tissue>
    </source>
</reference>
<gene>
    <name evidence="2" type="ORF">Fmac_025336</name>
</gene>
<evidence type="ECO:0000313" key="3">
    <source>
        <dbReference type="Proteomes" id="UP001603857"/>
    </source>
</evidence>
<keyword evidence="1" id="KW-0472">Membrane</keyword>
<accession>A0ABD1LRX4</accession>
<evidence type="ECO:0000256" key="1">
    <source>
        <dbReference type="SAM" id="Phobius"/>
    </source>
</evidence>
<organism evidence="2 3">
    <name type="scientific">Flemingia macrophylla</name>
    <dbReference type="NCBI Taxonomy" id="520843"/>
    <lineage>
        <taxon>Eukaryota</taxon>
        <taxon>Viridiplantae</taxon>
        <taxon>Streptophyta</taxon>
        <taxon>Embryophyta</taxon>
        <taxon>Tracheophyta</taxon>
        <taxon>Spermatophyta</taxon>
        <taxon>Magnoliopsida</taxon>
        <taxon>eudicotyledons</taxon>
        <taxon>Gunneridae</taxon>
        <taxon>Pentapetalae</taxon>
        <taxon>rosids</taxon>
        <taxon>fabids</taxon>
        <taxon>Fabales</taxon>
        <taxon>Fabaceae</taxon>
        <taxon>Papilionoideae</taxon>
        <taxon>50 kb inversion clade</taxon>
        <taxon>NPAAA clade</taxon>
        <taxon>indigoferoid/millettioid clade</taxon>
        <taxon>Phaseoleae</taxon>
        <taxon>Flemingia</taxon>
    </lineage>
</organism>
<feature type="transmembrane region" description="Helical" evidence="1">
    <location>
        <begin position="12"/>
        <end position="34"/>
    </location>
</feature>